<protein>
    <submittedName>
        <fullName evidence="2">NADPH-dependent oxidoreductase</fullName>
    </submittedName>
</protein>
<dbReference type="GO" id="GO:0016491">
    <property type="term" value="F:oxidoreductase activity"/>
    <property type="evidence" value="ECO:0007669"/>
    <property type="project" value="InterPro"/>
</dbReference>
<dbReference type="EMBL" id="RSED01000018">
    <property type="protein sequence ID" value="RRS02770.1"/>
    <property type="molecule type" value="Genomic_DNA"/>
</dbReference>
<dbReference type="Proteomes" id="UP000269265">
    <property type="component" value="Unassembled WGS sequence"/>
</dbReference>
<dbReference type="Pfam" id="PF03358">
    <property type="entry name" value="FMN_red"/>
    <property type="match status" value="1"/>
</dbReference>
<sequence length="204" mass="21048">MSSQVPVKLLAISGSARDGSHNQQLLALAARKAEALGAQVTHVNLRSLDLPVFDADHHAAQGHPPGALKLRELFAAHDGLLLSSPEYNALPTPMFVNAFDWLSVMPAADGLPGGTGATAGKPAGLMAASPGALGGLRALPIVRTFLSTNFAMVVVPEQLGLPAADKAFDAEGALLKPELDAVLGKLVVSVMRQAAWLRDARAAG</sequence>
<dbReference type="InterPro" id="IPR050712">
    <property type="entry name" value="NAD(P)H-dep_reductase"/>
</dbReference>
<dbReference type="RefSeq" id="WP_125244777.1">
    <property type="nucleotide sequence ID" value="NZ_RSED01000018.1"/>
</dbReference>
<gene>
    <name evidence="2" type="ORF">EIP75_18510</name>
</gene>
<dbReference type="GO" id="GO:0005829">
    <property type="term" value="C:cytosol"/>
    <property type="evidence" value="ECO:0007669"/>
    <property type="project" value="TreeGrafter"/>
</dbReference>
<evidence type="ECO:0000259" key="1">
    <source>
        <dbReference type="Pfam" id="PF03358"/>
    </source>
</evidence>
<organism evidence="2 3">
    <name type="scientific">Aquabacterium soli</name>
    <dbReference type="NCBI Taxonomy" id="2493092"/>
    <lineage>
        <taxon>Bacteria</taxon>
        <taxon>Pseudomonadati</taxon>
        <taxon>Pseudomonadota</taxon>
        <taxon>Betaproteobacteria</taxon>
        <taxon>Burkholderiales</taxon>
        <taxon>Aquabacterium</taxon>
    </lineage>
</organism>
<dbReference type="InterPro" id="IPR029039">
    <property type="entry name" value="Flavoprotein-like_sf"/>
</dbReference>
<name>A0A426V7K3_9BURK</name>
<accession>A0A426V7K3</accession>
<evidence type="ECO:0000313" key="3">
    <source>
        <dbReference type="Proteomes" id="UP000269265"/>
    </source>
</evidence>
<dbReference type="OrthoDB" id="9812295at2"/>
<evidence type="ECO:0000313" key="2">
    <source>
        <dbReference type="EMBL" id="RRS02770.1"/>
    </source>
</evidence>
<reference evidence="2 3" key="1">
    <citation type="submission" date="2018-12" db="EMBL/GenBank/DDBJ databases">
        <title>The whole draft genome of Aquabacterium sp. SJQ9.</title>
        <authorList>
            <person name="Sun L."/>
            <person name="Gao X."/>
            <person name="Chen W."/>
            <person name="Huang K."/>
        </authorList>
    </citation>
    <scope>NUCLEOTIDE SEQUENCE [LARGE SCALE GENOMIC DNA]</scope>
    <source>
        <strain evidence="2 3">SJQ9</strain>
    </source>
</reference>
<dbReference type="AlphaFoldDB" id="A0A426V7K3"/>
<comment type="caution">
    <text evidence="2">The sequence shown here is derived from an EMBL/GenBank/DDBJ whole genome shotgun (WGS) entry which is preliminary data.</text>
</comment>
<keyword evidence="3" id="KW-1185">Reference proteome</keyword>
<dbReference type="Gene3D" id="3.40.50.360">
    <property type="match status" value="1"/>
</dbReference>
<dbReference type="SUPFAM" id="SSF52218">
    <property type="entry name" value="Flavoproteins"/>
    <property type="match status" value="1"/>
</dbReference>
<dbReference type="InterPro" id="IPR005025">
    <property type="entry name" value="FMN_Rdtase-like_dom"/>
</dbReference>
<proteinExistence type="predicted"/>
<dbReference type="PANTHER" id="PTHR30543:SF21">
    <property type="entry name" value="NAD(P)H-DEPENDENT FMN REDUCTASE LOT6"/>
    <property type="match status" value="1"/>
</dbReference>
<feature type="domain" description="NADPH-dependent FMN reductase-like" evidence="1">
    <location>
        <begin position="7"/>
        <end position="163"/>
    </location>
</feature>
<dbReference type="GO" id="GO:0010181">
    <property type="term" value="F:FMN binding"/>
    <property type="evidence" value="ECO:0007669"/>
    <property type="project" value="TreeGrafter"/>
</dbReference>
<dbReference type="PANTHER" id="PTHR30543">
    <property type="entry name" value="CHROMATE REDUCTASE"/>
    <property type="match status" value="1"/>
</dbReference>